<sequence>MEWWLAYLALGTVVGFFAGLLGIGGGLVIVPVLTFIFTAQDFPPDRILHLALGTTMAAIIFSSAASLRTHHVHGAVNWQVVKFITPGIILGTLGGATVVSMLSSGFLSIVFVVFIYYAATQMLLNIRPKPSRTLPGRLGMLAAGSVIGAISSFVAIGGGLLTIPFLSLCNLRLQHAIGTAAAVGFPIAVAGTIGYMINGMAQPEPLPEYSLGYVYLPALGWIVLGSTLTAPIGAKTTHGMQTATLRKIFVVLLYLLGTRMLIRLF</sequence>
<evidence type="ECO:0000256" key="5">
    <source>
        <dbReference type="RuleBase" id="RU363041"/>
    </source>
</evidence>
<proteinExistence type="inferred from homology"/>
<evidence type="ECO:0000256" key="3">
    <source>
        <dbReference type="ARBA" id="ARBA00022989"/>
    </source>
</evidence>
<organism evidence="6 7">
    <name type="scientific">Nitrosospira multiformis</name>
    <dbReference type="NCBI Taxonomy" id="1231"/>
    <lineage>
        <taxon>Bacteria</taxon>
        <taxon>Pseudomonadati</taxon>
        <taxon>Pseudomonadota</taxon>
        <taxon>Betaproteobacteria</taxon>
        <taxon>Nitrosomonadales</taxon>
        <taxon>Nitrosomonadaceae</taxon>
        <taxon>Nitrosospira</taxon>
    </lineage>
</organism>
<dbReference type="RefSeq" id="WP_074972227.1">
    <property type="nucleotide sequence ID" value="NZ_FPBZ01000001.1"/>
</dbReference>
<dbReference type="OrthoDB" id="457670at2"/>
<keyword evidence="2 5" id="KW-0812">Transmembrane</keyword>
<dbReference type="PANTHER" id="PTHR43483">
    <property type="entry name" value="MEMBRANE TRANSPORTER PROTEIN HI_0806-RELATED"/>
    <property type="match status" value="1"/>
</dbReference>
<dbReference type="GO" id="GO:0005886">
    <property type="term" value="C:plasma membrane"/>
    <property type="evidence" value="ECO:0007669"/>
    <property type="project" value="UniProtKB-SubCell"/>
</dbReference>
<feature type="transmembrane region" description="Helical" evidence="5">
    <location>
        <begin position="87"/>
        <end position="117"/>
    </location>
</feature>
<name>A0A1I7F7P8_9PROT</name>
<feature type="transmembrane region" description="Helical" evidence="5">
    <location>
        <begin position="6"/>
        <end position="35"/>
    </location>
</feature>
<evidence type="ECO:0000256" key="4">
    <source>
        <dbReference type="ARBA" id="ARBA00023136"/>
    </source>
</evidence>
<accession>A0A1I7F7P8</accession>
<keyword evidence="4 5" id="KW-0472">Membrane</keyword>
<dbReference type="AlphaFoldDB" id="A0A1I7F7P8"/>
<keyword evidence="5" id="KW-1003">Cell membrane</keyword>
<dbReference type="EMBL" id="FPBZ01000001">
    <property type="protein sequence ID" value="SFU32243.1"/>
    <property type="molecule type" value="Genomic_DNA"/>
</dbReference>
<feature type="transmembrane region" description="Helical" evidence="5">
    <location>
        <begin position="209"/>
        <end position="232"/>
    </location>
</feature>
<evidence type="ECO:0000313" key="6">
    <source>
        <dbReference type="EMBL" id="SFU32243.1"/>
    </source>
</evidence>
<feature type="transmembrane region" description="Helical" evidence="5">
    <location>
        <begin position="244"/>
        <end position="262"/>
    </location>
</feature>
<keyword evidence="3 5" id="KW-1133">Transmembrane helix</keyword>
<dbReference type="PANTHER" id="PTHR43483:SF3">
    <property type="entry name" value="MEMBRANE TRANSPORTER PROTEIN HI_0806-RELATED"/>
    <property type="match status" value="1"/>
</dbReference>
<feature type="transmembrane region" description="Helical" evidence="5">
    <location>
        <begin position="138"/>
        <end position="163"/>
    </location>
</feature>
<dbReference type="Pfam" id="PF01925">
    <property type="entry name" value="TauE"/>
    <property type="match status" value="1"/>
</dbReference>
<comment type="similarity">
    <text evidence="5">Belongs to the 4-toluene sulfonate uptake permease (TSUP) (TC 2.A.102) family.</text>
</comment>
<reference evidence="6 7" key="1">
    <citation type="submission" date="2016-10" db="EMBL/GenBank/DDBJ databases">
        <authorList>
            <person name="de Groot N.N."/>
        </authorList>
    </citation>
    <scope>NUCLEOTIDE SEQUENCE [LARGE SCALE GENOMIC DNA]</scope>
    <source>
        <strain evidence="6 7">Nl14</strain>
    </source>
</reference>
<gene>
    <name evidence="6" type="ORF">SAMN05216417_101215</name>
</gene>
<feature type="transmembrane region" description="Helical" evidence="5">
    <location>
        <begin position="175"/>
        <end position="197"/>
    </location>
</feature>
<feature type="transmembrane region" description="Helical" evidence="5">
    <location>
        <begin position="47"/>
        <end position="67"/>
    </location>
</feature>
<protein>
    <recommendedName>
        <fullName evidence="5">Probable membrane transporter protein</fullName>
    </recommendedName>
</protein>
<comment type="subcellular location">
    <subcellularLocation>
        <location evidence="5">Cell membrane</location>
        <topology evidence="5">Multi-pass membrane protein</topology>
    </subcellularLocation>
    <subcellularLocation>
        <location evidence="1">Membrane</location>
        <topology evidence="1">Multi-pass membrane protein</topology>
    </subcellularLocation>
</comment>
<evidence type="ECO:0000256" key="2">
    <source>
        <dbReference type="ARBA" id="ARBA00022692"/>
    </source>
</evidence>
<evidence type="ECO:0000313" key="7">
    <source>
        <dbReference type="Proteomes" id="UP000182649"/>
    </source>
</evidence>
<dbReference type="Proteomes" id="UP000182649">
    <property type="component" value="Unassembled WGS sequence"/>
</dbReference>
<dbReference type="InterPro" id="IPR002781">
    <property type="entry name" value="TM_pro_TauE-like"/>
</dbReference>
<evidence type="ECO:0000256" key="1">
    <source>
        <dbReference type="ARBA" id="ARBA00004141"/>
    </source>
</evidence>